<dbReference type="HOGENOM" id="CLU_3047488_0_0_5"/>
<evidence type="ECO:0000313" key="1">
    <source>
        <dbReference type="EMBL" id="AFC71218.1"/>
    </source>
</evidence>
<proteinExistence type="predicted"/>
<accession>H8K7H5</accession>
<evidence type="ECO:0000313" key="2">
    <source>
        <dbReference type="Proteomes" id="UP000007589"/>
    </source>
</evidence>
<organism evidence="1 2">
    <name type="scientific">Rickettsia australis (strain Cutlack)</name>
    <dbReference type="NCBI Taxonomy" id="1105110"/>
    <lineage>
        <taxon>Bacteria</taxon>
        <taxon>Pseudomonadati</taxon>
        <taxon>Pseudomonadota</taxon>
        <taxon>Alphaproteobacteria</taxon>
        <taxon>Rickettsiales</taxon>
        <taxon>Rickettsiaceae</taxon>
        <taxon>Rickettsieae</taxon>
        <taxon>Rickettsia</taxon>
        <taxon>spotted fever group</taxon>
    </lineage>
</organism>
<keyword evidence="2" id="KW-1185">Reference proteome</keyword>
<dbReference type="Proteomes" id="UP000007589">
    <property type="component" value="Chromosome"/>
</dbReference>
<sequence>MVHILENIENKKYINVATSIGSLVWQKGQTLNIIQQIPNVVKAGVGYFKSEKYL</sequence>
<gene>
    <name evidence="1" type="ordered locus">MC5_04570</name>
</gene>
<dbReference type="STRING" id="1105110.MC5_04570"/>
<dbReference type="AlphaFoldDB" id="H8K7H5"/>
<dbReference type="KEGG" id="rau:MC5_04570"/>
<protein>
    <submittedName>
        <fullName evidence="1">Uncharacterized protein</fullName>
    </submittedName>
</protein>
<name>H8K7H5_RICAC</name>
<dbReference type="EMBL" id="CP003338">
    <property type="protein sequence ID" value="AFC71218.1"/>
    <property type="molecule type" value="Genomic_DNA"/>
</dbReference>
<reference evidence="2" key="1">
    <citation type="submission" date="2012-02" db="EMBL/GenBank/DDBJ databases">
        <title>Complete genome sequence of Rickettsia australis strain Cutlack.</title>
        <authorList>
            <person name="Johnson S.L."/>
            <person name="Munk A.C."/>
            <person name="Han S."/>
            <person name="Bruce D.C."/>
            <person name="Dasch G.A."/>
        </authorList>
    </citation>
    <scope>NUCLEOTIDE SEQUENCE [LARGE SCALE GENOMIC DNA]</scope>
    <source>
        <strain evidence="2">Cutlack</strain>
    </source>
</reference>